<keyword evidence="3" id="KW-0862">Zinc</keyword>
<evidence type="ECO:0000256" key="5">
    <source>
        <dbReference type="SAM" id="MobiDB-lite"/>
    </source>
</evidence>
<dbReference type="GO" id="GO:0017158">
    <property type="term" value="P:regulation of calcium ion-dependent exocytosis"/>
    <property type="evidence" value="ECO:0007669"/>
    <property type="project" value="TreeGrafter"/>
</dbReference>
<evidence type="ECO:0000313" key="7">
    <source>
        <dbReference type="EMBL" id="KAG8238031.1"/>
    </source>
</evidence>
<evidence type="ECO:0000259" key="6">
    <source>
        <dbReference type="PROSITE" id="PS50178"/>
    </source>
</evidence>
<evidence type="ECO:0000256" key="4">
    <source>
        <dbReference type="PROSITE-ProRule" id="PRU00091"/>
    </source>
</evidence>
<dbReference type="Proteomes" id="UP000792457">
    <property type="component" value="Unassembled WGS sequence"/>
</dbReference>
<dbReference type="GO" id="GO:0061669">
    <property type="term" value="P:spontaneous neurotransmitter secretion"/>
    <property type="evidence" value="ECO:0007669"/>
    <property type="project" value="TreeGrafter"/>
</dbReference>
<evidence type="ECO:0000256" key="3">
    <source>
        <dbReference type="ARBA" id="ARBA00022833"/>
    </source>
</evidence>
<dbReference type="GO" id="GO:0008270">
    <property type="term" value="F:zinc ion binding"/>
    <property type="evidence" value="ECO:0007669"/>
    <property type="project" value="UniProtKB-KW"/>
</dbReference>
<feature type="compositionally biased region" description="Basic and acidic residues" evidence="5">
    <location>
        <begin position="100"/>
        <end position="114"/>
    </location>
</feature>
<name>A0A8K0KQI7_LADFU</name>
<organism evidence="7 8">
    <name type="scientific">Ladona fulva</name>
    <name type="common">Scarce chaser dragonfly</name>
    <name type="synonym">Libellula fulva</name>
    <dbReference type="NCBI Taxonomy" id="123851"/>
    <lineage>
        <taxon>Eukaryota</taxon>
        <taxon>Metazoa</taxon>
        <taxon>Ecdysozoa</taxon>
        <taxon>Arthropoda</taxon>
        <taxon>Hexapoda</taxon>
        <taxon>Insecta</taxon>
        <taxon>Pterygota</taxon>
        <taxon>Palaeoptera</taxon>
        <taxon>Odonata</taxon>
        <taxon>Epiprocta</taxon>
        <taxon>Anisoptera</taxon>
        <taxon>Libelluloidea</taxon>
        <taxon>Libellulidae</taxon>
        <taxon>Ladona</taxon>
    </lineage>
</organism>
<evidence type="ECO:0000256" key="2">
    <source>
        <dbReference type="ARBA" id="ARBA00022771"/>
    </source>
</evidence>
<dbReference type="Pfam" id="PF02318">
    <property type="entry name" value="FYVE_2"/>
    <property type="match status" value="1"/>
</dbReference>
<dbReference type="PANTHER" id="PTHR45729">
    <property type="entry name" value="RABPHILIN, ISOFORM A"/>
    <property type="match status" value="1"/>
</dbReference>
<dbReference type="AlphaFoldDB" id="A0A8K0KQI7"/>
<proteinExistence type="predicted"/>
<dbReference type="InterPro" id="IPR011011">
    <property type="entry name" value="Znf_FYVE_PHD"/>
</dbReference>
<dbReference type="InterPro" id="IPR041282">
    <property type="entry name" value="FYVE_2"/>
</dbReference>
<feature type="region of interest" description="Disordered" evidence="5">
    <location>
        <begin position="100"/>
        <end position="142"/>
    </location>
</feature>
<protein>
    <recommendedName>
        <fullName evidence="6">FYVE-type domain-containing protein</fullName>
    </recommendedName>
</protein>
<dbReference type="InterPro" id="IPR017455">
    <property type="entry name" value="Znf_FYVE-rel"/>
</dbReference>
<dbReference type="SUPFAM" id="SSF57903">
    <property type="entry name" value="FYVE/PHD zinc finger"/>
    <property type="match status" value="1"/>
</dbReference>
<dbReference type="OrthoDB" id="270970at2759"/>
<evidence type="ECO:0000256" key="1">
    <source>
        <dbReference type="ARBA" id="ARBA00022723"/>
    </source>
</evidence>
<feature type="domain" description="FYVE-type" evidence="6">
    <location>
        <begin position="14"/>
        <end position="81"/>
    </location>
</feature>
<sequence>MVERLENMKRNAMGNGTSQCILCGDTFGMLGAPSLLLCHDCKKAVCQKCGIETLPASSSNPNSSNQRELQWLCKICSETREMWKKSGAWFFKGVPKYKLPEKKPPSSGKIKEPGVLKTSVPKLGKSSPRTRPPLTRGTWARSGSILGKEINM</sequence>
<dbReference type="GO" id="GO:0098793">
    <property type="term" value="C:presynapse"/>
    <property type="evidence" value="ECO:0007669"/>
    <property type="project" value="GOC"/>
</dbReference>
<dbReference type="PANTHER" id="PTHR45729:SF6">
    <property type="entry name" value="RABPHILIN, ISOFORM A"/>
    <property type="match status" value="1"/>
</dbReference>
<reference evidence="7" key="1">
    <citation type="submission" date="2013-04" db="EMBL/GenBank/DDBJ databases">
        <authorList>
            <person name="Qu J."/>
            <person name="Murali S.C."/>
            <person name="Bandaranaike D."/>
            <person name="Bellair M."/>
            <person name="Blankenburg K."/>
            <person name="Chao H."/>
            <person name="Dinh H."/>
            <person name="Doddapaneni H."/>
            <person name="Downs B."/>
            <person name="Dugan-Rocha S."/>
            <person name="Elkadiri S."/>
            <person name="Gnanaolivu R.D."/>
            <person name="Hernandez B."/>
            <person name="Javaid M."/>
            <person name="Jayaseelan J.C."/>
            <person name="Lee S."/>
            <person name="Li M."/>
            <person name="Ming W."/>
            <person name="Munidasa M."/>
            <person name="Muniz J."/>
            <person name="Nguyen L."/>
            <person name="Ongeri F."/>
            <person name="Osuji N."/>
            <person name="Pu L.-L."/>
            <person name="Puazo M."/>
            <person name="Qu C."/>
            <person name="Quiroz J."/>
            <person name="Raj R."/>
            <person name="Weissenberger G."/>
            <person name="Xin Y."/>
            <person name="Zou X."/>
            <person name="Han Y."/>
            <person name="Richards S."/>
            <person name="Worley K."/>
            <person name="Muzny D."/>
            <person name="Gibbs R."/>
        </authorList>
    </citation>
    <scope>NUCLEOTIDE SEQUENCE</scope>
    <source>
        <strain evidence="7">Sampled in the wild</strain>
    </source>
</reference>
<accession>A0A8K0KQI7</accession>
<dbReference type="EMBL" id="KZ309267">
    <property type="protein sequence ID" value="KAG8238031.1"/>
    <property type="molecule type" value="Genomic_DNA"/>
</dbReference>
<evidence type="ECO:0000313" key="8">
    <source>
        <dbReference type="Proteomes" id="UP000792457"/>
    </source>
</evidence>
<dbReference type="InterPro" id="IPR043566">
    <property type="entry name" value="Rabphilin/DOC2/Noc2"/>
</dbReference>
<dbReference type="InterPro" id="IPR013083">
    <property type="entry name" value="Znf_RING/FYVE/PHD"/>
</dbReference>
<keyword evidence="8" id="KW-1185">Reference proteome</keyword>
<reference evidence="7" key="2">
    <citation type="submission" date="2017-10" db="EMBL/GenBank/DDBJ databases">
        <title>Ladona fulva Genome sequencing and assembly.</title>
        <authorList>
            <person name="Murali S."/>
            <person name="Richards S."/>
            <person name="Bandaranaike D."/>
            <person name="Bellair M."/>
            <person name="Blankenburg K."/>
            <person name="Chao H."/>
            <person name="Dinh H."/>
            <person name="Doddapaneni H."/>
            <person name="Dugan-Rocha S."/>
            <person name="Elkadiri S."/>
            <person name="Gnanaolivu R."/>
            <person name="Hernandez B."/>
            <person name="Skinner E."/>
            <person name="Javaid M."/>
            <person name="Lee S."/>
            <person name="Li M."/>
            <person name="Ming W."/>
            <person name="Munidasa M."/>
            <person name="Muniz J."/>
            <person name="Nguyen L."/>
            <person name="Hughes D."/>
            <person name="Osuji N."/>
            <person name="Pu L.-L."/>
            <person name="Puazo M."/>
            <person name="Qu C."/>
            <person name="Quiroz J."/>
            <person name="Raj R."/>
            <person name="Weissenberger G."/>
            <person name="Xin Y."/>
            <person name="Zou X."/>
            <person name="Han Y."/>
            <person name="Worley K."/>
            <person name="Muzny D."/>
            <person name="Gibbs R."/>
        </authorList>
    </citation>
    <scope>NUCLEOTIDE SEQUENCE</scope>
    <source>
        <strain evidence="7">Sampled in the wild</strain>
    </source>
</reference>
<dbReference type="GO" id="GO:0006887">
    <property type="term" value="P:exocytosis"/>
    <property type="evidence" value="ECO:0007669"/>
    <property type="project" value="TreeGrafter"/>
</dbReference>
<keyword evidence="2 4" id="KW-0863">Zinc-finger</keyword>
<gene>
    <name evidence="7" type="ORF">J437_LFUL014999</name>
</gene>
<keyword evidence="1" id="KW-0479">Metal-binding</keyword>
<comment type="caution">
    <text evidence="7">The sequence shown here is derived from an EMBL/GenBank/DDBJ whole genome shotgun (WGS) entry which is preliminary data.</text>
</comment>
<dbReference type="Gene3D" id="3.30.40.10">
    <property type="entry name" value="Zinc/RING finger domain, C3HC4 (zinc finger)"/>
    <property type="match status" value="1"/>
</dbReference>
<dbReference type="PROSITE" id="PS50178">
    <property type="entry name" value="ZF_FYVE"/>
    <property type="match status" value="1"/>
</dbReference>